<evidence type="ECO:0000313" key="1">
    <source>
        <dbReference type="EMBL" id="RDU69002.1"/>
    </source>
</evidence>
<dbReference type="GO" id="GO:0008233">
    <property type="term" value="F:peptidase activity"/>
    <property type="evidence" value="ECO:0007669"/>
    <property type="project" value="UniProtKB-KW"/>
</dbReference>
<sequence length="230" mass="27110">MNKPNKENLELFNQDITLILSKERLGGYGNNLQKHNENLALAMEVGKRISILEIYLRNKLDYCLKQMIGEDWIKSEKSLSLITLKSHKSIDELTQNQILSTLMLGEVVDLIRAYEIEAMMFDLKKIKFKKYHWSNYDYFLNDKRKTPFSSLGKNTIVFNLLRTIRNRAFHWENLLKTREIKGKIYPRITHREKGIMIGVMPEMILIFLDDLIDTIDNEEINKNTRKTLGI</sequence>
<keyword evidence="2" id="KW-1185">Reference proteome</keyword>
<dbReference type="Proteomes" id="UP000257045">
    <property type="component" value="Unassembled WGS sequence"/>
</dbReference>
<protein>
    <submittedName>
        <fullName evidence="1">CAAX protease</fullName>
    </submittedName>
</protein>
<dbReference type="GO" id="GO:0006508">
    <property type="term" value="P:proteolysis"/>
    <property type="evidence" value="ECO:0007669"/>
    <property type="project" value="UniProtKB-KW"/>
</dbReference>
<comment type="caution">
    <text evidence="1">The sequence shown here is derived from an EMBL/GenBank/DDBJ whole genome shotgun (WGS) entry which is preliminary data.</text>
</comment>
<accession>A0A3D8IUU5</accession>
<reference evidence="1 2" key="1">
    <citation type="submission" date="2018-04" db="EMBL/GenBank/DDBJ databases">
        <title>Novel Campyloabacter and Helicobacter Species and Strains.</title>
        <authorList>
            <person name="Mannion A.J."/>
            <person name="Shen Z."/>
            <person name="Fox J.G."/>
        </authorList>
    </citation>
    <scope>NUCLEOTIDE SEQUENCE [LARGE SCALE GENOMIC DNA]</scope>
    <source>
        <strain evidence="1 2">MIT 04-9366</strain>
    </source>
</reference>
<evidence type="ECO:0000313" key="2">
    <source>
        <dbReference type="Proteomes" id="UP000257045"/>
    </source>
</evidence>
<dbReference type="AlphaFoldDB" id="A0A3D8IUU5"/>
<organism evidence="1 2">
    <name type="scientific">Helicobacter brantae</name>
    <dbReference type="NCBI Taxonomy" id="375927"/>
    <lineage>
        <taxon>Bacteria</taxon>
        <taxon>Pseudomonadati</taxon>
        <taxon>Campylobacterota</taxon>
        <taxon>Epsilonproteobacteria</taxon>
        <taxon>Campylobacterales</taxon>
        <taxon>Helicobacteraceae</taxon>
        <taxon>Helicobacter</taxon>
    </lineage>
</organism>
<gene>
    <name evidence="1" type="ORF">CQA58_07750</name>
</gene>
<keyword evidence="1" id="KW-0645">Protease</keyword>
<proteinExistence type="predicted"/>
<dbReference type="RefSeq" id="WP_115570142.1">
    <property type="nucleotide sequence ID" value="NZ_NXLV01000020.1"/>
</dbReference>
<name>A0A3D8IUU5_9HELI</name>
<keyword evidence="1" id="KW-0378">Hydrolase</keyword>
<dbReference type="EMBL" id="NXLV01000020">
    <property type="protein sequence ID" value="RDU69002.1"/>
    <property type="molecule type" value="Genomic_DNA"/>
</dbReference>
<dbReference type="OrthoDB" id="5355820at2"/>